<feature type="active site" description="Nucleophile" evidence="6">
    <location>
        <position position="233"/>
    </location>
</feature>
<dbReference type="GO" id="GO:0016740">
    <property type="term" value="F:transferase activity"/>
    <property type="evidence" value="ECO:0007669"/>
    <property type="project" value="UniProtKB-KW"/>
</dbReference>
<evidence type="ECO:0000256" key="2">
    <source>
        <dbReference type="ARBA" id="ARBA00022679"/>
    </source>
</evidence>
<dbReference type="GO" id="GO:0071972">
    <property type="term" value="F:peptidoglycan L,D-transpeptidase activity"/>
    <property type="evidence" value="ECO:0007669"/>
    <property type="project" value="TreeGrafter"/>
</dbReference>
<protein>
    <recommendedName>
        <fullName evidence="8">L,D-TPase catalytic domain-containing protein</fullName>
    </recommendedName>
</protein>
<feature type="domain" description="L,D-TPase catalytic" evidence="8">
    <location>
        <begin position="142"/>
        <end position="257"/>
    </location>
</feature>
<dbReference type="PANTHER" id="PTHR30582">
    <property type="entry name" value="L,D-TRANSPEPTIDASE"/>
    <property type="match status" value="1"/>
</dbReference>
<keyword evidence="7" id="KW-1133">Transmembrane helix</keyword>
<dbReference type="Gene3D" id="2.40.440.10">
    <property type="entry name" value="L,D-transpeptidase catalytic domain-like"/>
    <property type="match status" value="1"/>
</dbReference>
<dbReference type="AlphaFoldDB" id="A0A1G2PNA1"/>
<dbReference type="PROSITE" id="PS52029">
    <property type="entry name" value="LD_TPASE"/>
    <property type="match status" value="1"/>
</dbReference>
<reference evidence="9 10" key="1">
    <citation type="journal article" date="2016" name="Nat. Commun.">
        <title>Thousands of microbial genomes shed light on interconnected biogeochemical processes in an aquifer system.</title>
        <authorList>
            <person name="Anantharaman K."/>
            <person name="Brown C.T."/>
            <person name="Hug L.A."/>
            <person name="Sharon I."/>
            <person name="Castelle C.J."/>
            <person name="Probst A.J."/>
            <person name="Thomas B.C."/>
            <person name="Singh A."/>
            <person name="Wilkins M.J."/>
            <person name="Karaoz U."/>
            <person name="Brodie E.L."/>
            <person name="Williams K.H."/>
            <person name="Hubbard S.S."/>
            <person name="Banfield J.F."/>
        </authorList>
    </citation>
    <scope>NUCLEOTIDE SEQUENCE [LARGE SCALE GENOMIC DNA]</scope>
</reference>
<proteinExistence type="predicted"/>
<dbReference type="Pfam" id="PF03734">
    <property type="entry name" value="YkuD"/>
    <property type="match status" value="1"/>
</dbReference>
<keyword evidence="7" id="KW-0812">Transmembrane</keyword>
<feature type="transmembrane region" description="Helical" evidence="7">
    <location>
        <begin position="12"/>
        <end position="31"/>
    </location>
</feature>
<dbReference type="GO" id="GO:0018104">
    <property type="term" value="P:peptidoglycan-protein cross-linking"/>
    <property type="evidence" value="ECO:0007669"/>
    <property type="project" value="TreeGrafter"/>
</dbReference>
<keyword evidence="4 6" id="KW-0573">Peptidoglycan synthesis</keyword>
<dbReference type="InterPro" id="IPR005490">
    <property type="entry name" value="LD_TPept_cat_dom"/>
</dbReference>
<dbReference type="GO" id="GO:0071555">
    <property type="term" value="P:cell wall organization"/>
    <property type="evidence" value="ECO:0007669"/>
    <property type="project" value="UniProtKB-UniRule"/>
</dbReference>
<keyword evidence="3 6" id="KW-0133">Cell shape</keyword>
<dbReference type="EMBL" id="MHSS01000001">
    <property type="protein sequence ID" value="OHA49072.1"/>
    <property type="molecule type" value="Genomic_DNA"/>
</dbReference>
<evidence type="ECO:0000313" key="10">
    <source>
        <dbReference type="Proteomes" id="UP000177629"/>
    </source>
</evidence>
<evidence type="ECO:0000313" key="9">
    <source>
        <dbReference type="EMBL" id="OHA49072.1"/>
    </source>
</evidence>
<dbReference type="SUPFAM" id="SSF141523">
    <property type="entry name" value="L,D-transpeptidase catalytic domain-like"/>
    <property type="match status" value="1"/>
</dbReference>
<dbReference type="GO" id="GO:0008360">
    <property type="term" value="P:regulation of cell shape"/>
    <property type="evidence" value="ECO:0007669"/>
    <property type="project" value="UniProtKB-UniRule"/>
</dbReference>
<dbReference type="InterPro" id="IPR050979">
    <property type="entry name" value="LD-transpeptidase"/>
</dbReference>
<evidence type="ECO:0000259" key="8">
    <source>
        <dbReference type="PROSITE" id="PS52029"/>
    </source>
</evidence>
<dbReference type="Proteomes" id="UP000177629">
    <property type="component" value="Unassembled WGS sequence"/>
</dbReference>
<comment type="caution">
    <text evidence="9">The sequence shown here is derived from an EMBL/GenBank/DDBJ whole genome shotgun (WGS) entry which is preliminary data.</text>
</comment>
<keyword evidence="5 6" id="KW-0961">Cell wall biogenesis/degradation</keyword>
<name>A0A1G2PNA1_9BACT</name>
<sequence>MKLFTNRYSLRIFAVLGMLLAMGVLTYLVFLPNQKVTIVYNESTFIGDEIVVQFPRWATEKAAVSAFHIAPTTRGQMVWLDDTKELHFVPEAGFDPTISYRITVTLKHPLVAAATLAQKTYTVTAPAAKNETYYPPAITEGKYIDVNLETMKLTLVENGKTHKAFPMAGKGNPWRTPTRQGTFTIRSKENLHWSTIYKLWMPYAMNYSGDYFLHGMPYWPNGARLTSIYSGGCVRLFDDVAKAVFEWSEIGTKVVVHSTPQASLVAPTHLEDGDLVRELGDPRVYLVKQVDAKRFKRHILTDKMQEWYPHLKPFFPKVKIVPQGMLADYIESRWVRTDQTDAAIYEIIADGTKHPMTCGNTTNCNGAWTAYGWDAEEIYTVNERELNFYKTGHVVELERASLAP</sequence>
<dbReference type="InterPro" id="IPR038063">
    <property type="entry name" value="Transpep_catalytic_dom"/>
</dbReference>
<accession>A0A1G2PNA1</accession>
<evidence type="ECO:0000256" key="6">
    <source>
        <dbReference type="PROSITE-ProRule" id="PRU01373"/>
    </source>
</evidence>
<keyword evidence="2" id="KW-0808">Transferase</keyword>
<evidence type="ECO:0000256" key="1">
    <source>
        <dbReference type="ARBA" id="ARBA00004752"/>
    </source>
</evidence>
<evidence type="ECO:0000256" key="3">
    <source>
        <dbReference type="ARBA" id="ARBA00022960"/>
    </source>
</evidence>
<evidence type="ECO:0000256" key="4">
    <source>
        <dbReference type="ARBA" id="ARBA00022984"/>
    </source>
</evidence>
<gene>
    <name evidence="9" type="ORF">A2806_01930</name>
</gene>
<comment type="pathway">
    <text evidence="1 6">Cell wall biogenesis; peptidoglycan biosynthesis.</text>
</comment>
<dbReference type="PANTHER" id="PTHR30582:SF2">
    <property type="entry name" value="L,D-TRANSPEPTIDASE YCIB-RELATED"/>
    <property type="match status" value="1"/>
</dbReference>
<dbReference type="Gene3D" id="2.60.40.3710">
    <property type="match status" value="1"/>
</dbReference>
<organism evidence="9 10">
    <name type="scientific">Candidatus Terrybacteria bacterium RIFCSPHIGHO2_01_FULL_48_17</name>
    <dbReference type="NCBI Taxonomy" id="1802362"/>
    <lineage>
        <taxon>Bacteria</taxon>
        <taxon>Candidatus Terryibacteriota</taxon>
    </lineage>
</organism>
<dbReference type="CDD" id="cd16913">
    <property type="entry name" value="YkuD_like"/>
    <property type="match status" value="1"/>
</dbReference>
<dbReference type="GO" id="GO:0005576">
    <property type="term" value="C:extracellular region"/>
    <property type="evidence" value="ECO:0007669"/>
    <property type="project" value="TreeGrafter"/>
</dbReference>
<evidence type="ECO:0000256" key="5">
    <source>
        <dbReference type="ARBA" id="ARBA00023316"/>
    </source>
</evidence>
<keyword evidence="7" id="KW-0472">Membrane</keyword>
<evidence type="ECO:0000256" key="7">
    <source>
        <dbReference type="SAM" id="Phobius"/>
    </source>
</evidence>
<dbReference type="STRING" id="1802362.A2806_01930"/>
<dbReference type="UniPathway" id="UPA00219"/>
<feature type="active site" description="Proton donor/acceptor" evidence="6">
    <location>
        <position position="214"/>
    </location>
</feature>